<dbReference type="PANTHER" id="PTHR10241">
    <property type="entry name" value="LETHAL 2 GIANT LARVAE PROTEIN"/>
    <property type="match status" value="1"/>
</dbReference>
<dbReference type="InterPro" id="IPR036322">
    <property type="entry name" value="WD40_repeat_dom_sf"/>
</dbReference>
<dbReference type="GO" id="GO:0005737">
    <property type="term" value="C:cytoplasm"/>
    <property type="evidence" value="ECO:0007669"/>
    <property type="project" value="TreeGrafter"/>
</dbReference>
<dbReference type="OrthoDB" id="19944at2759"/>
<dbReference type="GO" id="GO:0045159">
    <property type="term" value="F:myosin II binding"/>
    <property type="evidence" value="ECO:0007669"/>
    <property type="project" value="TreeGrafter"/>
</dbReference>
<dbReference type="AlphaFoldDB" id="A0A9W8LSU5"/>
<protein>
    <submittedName>
        <fullName evidence="3">Lethal(2) giant larvae sro7</fullName>
    </submittedName>
</protein>
<feature type="region of interest" description="Disordered" evidence="1">
    <location>
        <begin position="552"/>
        <end position="605"/>
    </location>
</feature>
<feature type="domain" description="Lethal giant larvae (Lgl)-like C-terminal" evidence="2">
    <location>
        <begin position="897"/>
        <end position="1058"/>
    </location>
</feature>
<dbReference type="SUPFAM" id="SSF50978">
    <property type="entry name" value="WD40 repeat-like"/>
    <property type="match status" value="1"/>
</dbReference>
<feature type="compositionally biased region" description="Basic and acidic residues" evidence="1">
    <location>
        <begin position="590"/>
        <end position="604"/>
    </location>
</feature>
<keyword evidence="4" id="KW-1185">Reference proteome</keyword>
<dbReference type="PANTHER" id="PTHR10241:SF25">
    <property type="entry name" value="TOMOSYN, ISOFORM C"/>
    <property type="match status" value="1"/>
</dbReference>
<evidence type="ECO:0000259" key="2">
    <source>
        <dbReference type="Pfam" id="PF08596"/>
    </source>
</evidence>
<proteinExistence type="predicted"/>
<organism evidence="3 4">
    <name type="scientific">Coemansia guatemalensis</name>
    <dbReference type="NCBI Taxonomy" id="2761395"/>
    <lineage>
        <taxon>Eukaryota</taxon>
        <taxon>Fungi</taxon>
        <taxon>Fungi incertae sedis</taxon>
        <taxon>Zoopagomycota</taxon>
        <taxon>Kickxellomycotina</taxon>
        <taxon>Kickxellomycetes</taxon>
        <taxon>Kickxellales</taxon>
        <taxon>Kickxellaceae</taxon>
        <taxon>Coemansia</taxon>
    </lineage>
</organism>
<dbReference type="EMBL" id="JANBUO010000239">
    <property type="protein sequence ID" value="KAJ2805963.1"/>
    <property type="molecule type" value="Genomic_DNA"/>
</dbReference>
<evidence type="ECO:0000313" key="4">
    <source>
        <dbReference type="Proteomes" id="UP001140094"/>
    </source>
</evidence>
<reference evidence="3" key="1">
    <citation type="submission" date="2022-07" db="EMBL/GenBank/DDBJ databases">
        <title>Phylogenomic reconstructions and comparative analyses of Kickxellomycotina fungi.</title>
        <authorList>
            <person name="Reynolds N.K."/>
            <person name="Stajich J.E."/>
            <person name="Barry K."/>
            <person name="Grigoriev I.V."/>
            <person name="Crous P."/>
            <person name="Smith M.E."/>
        </authorList>
    </citation>
    <scope>NUCLEOTIDE SEQUENCE</scope>
    <source>
        <strain evidence="3">NRRL 1565</strain>
    </source>
</reference>
<evidence type="ECO:0000313" key="3">
    <source>
        <dbReference type="EMBL" id="KAJ2805963.1"/>
    </source>
</evidence>
<dbReference type="InterPro" id="IPR015943">
    <property type="entry name" value="WD40/YVTN_repeat-like_dom_sf"/>
</dbReference>
<dbReference type="GO" id="GO:0005096">
    <property type="term" value="F:GTPase activator activity"/>
    <property type="evidence" value="ECO:0007669"/>
    <property type="project" value="TreeGrafter"/>
</dbReference>
<dbReference type="Proteomes" id="UP001140094">
    <property type="component" value="Unassembled WGS sequence"/>
</dbReference>
<dbReference type="GO" id="GO:0005886">
    <property type="term" value="C:plasma membrane"/>
    <property type="evidence" value="ECO:0007669"/>
    <property type="project" value="TreeGrafter"/>
</dbReference>
<feature type="region of interest" description="Disordered" evidence="1">
    <location>
        <begin position="1069"/>
        <end position="1097"/>
    </location>
</feature>
<name>A0A9W8LSU5_9FUNG</name>
<dbReference type="GO" id="GO:0006893">
    <property type="term" value="P:Golgi to plasma membrane transport"/>
    <property type="evidence" value="ECO:0007669"/>
    <property type="project" value="TreeGrafter"/>
</dbReference>
<sequence>MDSAVPELRMVEGRSLDPSAGATAVAYDPTQDIIAVGRATGVIDMFSARHTTSSRMHSGQDSAIEHLIFVAGEAALAAINSQGQLLVFDLDTLAFCFAYSVPIAPTCVALFPGTSWLLVGTEAGRVYFVDAVAGRKANFSVDCLVKPVSSVAAVEPHPIESERFLIAYADGNCVVCDLGKASVSSRAMVLSRHKFDHPTTLKQRLSPGPGSDIPAETIEPWLLSAGWSPTGERLVASYSNGVLCIFGANSGTAPLVARTIQCSDILSANSETIAAATGMDRKMRNLQHVRWCTHEKLDQSFLIVTSGSTSSFQSYIHVFGTKTSDANVKSSRDVTALECYGLRAPLTGLCTIPSVSPWRSGRDGVRSLAILSGRPTQVSLLEITASMRLRQSEKLLGELEWCSGPAELICRAEGRLNTALGKLLAGTLSYCISEGTDSAYAGSPDIDTLSQTIKQLFCCANSSGMISLWCIADQRLQCCKSVELDLQYLSRLLGIEGRILFMSLCSLSGLLAIGMDSGEVIICMLTEDKQAPLAQSYTPLEKLREQASTYYNTGPPAVEAHSTREDESQPSGAPSPCSGARPHSTQVYSTKDEKQTSGVQRERSVSIADGNLVRRGSKRLSSTFGTLFRRGSVARENSSRSKKADAKSGAALNGIYEASIENIKAASDKYSSTSLGNLSQVDMGAWKEQTHRLNIEMSQMLYGLQLDPTEHQGIYHEKQLNDSNASASADATPIPRPYVVPYLLARFYKCAISGITSSLDGLVAITYEGGALVVIDAVNQRTLLADNINRVPGTTLSTKDMFCNSRFDVANAPKQISTVTYVAFAVVSNQGQRQQTLLAGTSTGAIIRYFIHSSDSPPIIVAKVPGGPIHYLCLEDLPESEMALGTSEENCLQPRQLLVAASESTISLYPWLHTKPAAAYILPDDTARLVDVHVISESSGWRGVAAIDSNANITFLSLPQLTKAAHFALPGNLKKLLSSAHTVLAGDGQILMLGTNGHLLQAQITSKSATLLDGDSNNLGESYFNPDIALPPLPVRKSITSWLLGKALDPRSDIDKFLSSHFKDLLRDGGTRPGLRLHREPTASEPVEPDTPSAAAAGCSRQDSKIEEIGRSVEAGQFGTMKDMAEMRGQQLDAAAEATESLNIQSQNFLKNIRAYNAKQKKRDKKHFGLF</sequence>
<dbReference type="Pfam" id="PF08596">
    <property type="entry name" value="Lgl_C"/>
    <property type="match status" value="1"/>
</dbReference>
<dbReference type="GO" id="GO:0006887">
    <property type="term" value="P:exocytosis"/>
    <property type="evidence" value="ECO:0007669"/>
    <property type="project" value="TreeGrafter"/>
</dbReference>
<gene>
    <name evidence="3" type="primary">SRO7</name>
    <name evidence="3" type="ORF">H4R20_001876</name>
</gene>
<evidence type="ECO:0000256" key="1">
    <source>
        <dbReference type="SAM" id="MobiDB-lite"/>
    </source>
</evidence>
<dbReference type="GO" id="GO:0019905">
    <property type="term" value="F:syntaxin binding"/>
    <property type="evidence" value="ECO:0007669"/>
    <property type="project" value="TreeGrafter"/>
</dbReference>
<dbReference type="Gene3D" id="2.130.10.10">
    <property type="entry name" value="YVTN repeat-like/Quinoprotein amine dehydrogenase"/>
    <property type="match status" value="2"/>
</dbReference>
<accession>A0A9W8LSU5</accession>
<dbReference type="InterPro" id="IPR013905">
    <property type="entry name" value="Lgl_C_dom"/>
</dbReference>
<comment type="caution">
    <text evidence="3">The sequence shown here is derived from an EMBL/GenBank/DDBJ whole genome shotgun (WGS) entry which is preliminary data.</text>
</comment>